<dbReference type="Proteomes" id="UP000816034">
    <property type="component" value="Unassembled WGS sequence"/>
</dbReference>
<evidence type="ECO:0000313" key="4">
    <source>
        <dbReference type="Proteomes" id="UP000816034"/>
    </source>
</evidence>
<feature type="region of interest" description="Disordered" evidence="1">
    <location>
        <begin position="40"/>
        <end position="63"/>
    </location>
</feature>
<evidence type="ECO:0000256" key="1">
    <source>
        <dbReference type="SAM" id="MobiDB-lite"/>
    </source>
</evidence>
<gene>
    <name evidence="3" type="ORF">C9374_008301</name>
</gene>
<dbReference type="SUPFAM" id="SSF55811">
    <property type="entry name" value="Nudix"/>
    <property type="match status" value="1"/>
</dbReference>
<reference evidence="3 4" key="1">
    <citation type="journal article" date="2018" name="BMC Genomics">
        <title>The genome of Naegleria lovaniensis, the basis for a comparative approach to unravel pathogenicity factors of the human pathogenic amoeba N. fowleri.</title>
        <authorList>
            <person name="Liechti N."/>
            <person name="Schurch N."/>
            <person name="Bruggmann R."/>
            <person name="Wittwer M."/>
        </authorList>
    </citation>
    <scope>NUCLEOTIDE SEQUENCE [LARGE SCALE GENOMIC DNA]</scope>
    <source>
        <strain evidence="3 4">ATCC 30569</strain>
    </source>
</reference>
<dbReference type="Pfam" id="PF00293">
    <property type="entry name" value="NUDIX"/>
    <property type="match status" value="1"/>
</dbReference>
<dbReference type="PROSITE" id="PS51462">
    <property type="entry name" value="NUDIX"/>
    <property type="match status" value="1"/>
</dbReference>
<feature type="domain" description="Nudix hydrolase" evidence="2">
    <location>
        <begin position="83"/>
        <end position="230"/>
    </location>
</feature>
<evidence type="ECO:0000259" key="2">
    <source>
        <dbReference type="PROSITE" id="PS51462"/>
    </source>
</evidence>
<keyword evidence="4" id="KW-1185">Reference proteome</keyword>
<name>A0AA88GJS5_NAELO</name>
<feature type="compositionally biased region" description="Polar residues" evidence="1">
    <location>
        <begin position="1"/>
        <end position="19"/>
    </location>
</feature>
<dbReference type="GeneID" id="68100755"/>
<protein>
    <recommendedName>
        <fullName evidence="2">Nudix hydrolase domain-containing protein</fullName>
    </recommendedName>
</protein>
<accession>A0AA88GJS5</accession>
<dbReference type="Gene3D" id="3.90.79.10">
    <property type="entry name" value="Nucleoside Triphosphate Pyrophosphohydrolase"/>
    <property type="match status" value="1"/>
</dbReference>
<dbReference type="AlphaFoldDB" id="A0AA88GJS5"/>
<organism evidence="3 4">
    <name type="scientific">Naegleria lovaniensis</name>
    <name type="common">Amoeba</name>
    <dbReference type="NCBI Taxonomy" id="51637"/>
    <lineage>
        <taxon>Eukaryota</taxon>
        <taxon>Discoba</taxon>
        <taxon>Heterolobosea</taxon>
        <taxon>Tetramitia</taxon>
        <taxon>Eutetramitia</taxon>
        <taxon>Vahlkampfiidae</taxon>
        <taxon>Naegleria</taxon>
    </lineage>
</organism>
<evidence type="ECO:0000313" key="3">
    <source>
        <dbReference type="EMBL" id="KAG2378662.1"/>
    </source>
</evidence>
<feature type="compositionally biased region" description="Low complexity" evidence="1">
    <location>
        <begin position="44"/>
        <end position="55"/>
    </location>
</feature>
<sequence length="249" mass="28993">MSDGTTSSVIASESPTTTDPARLDEETVINGIQRLSIQDTPWGSSSSSINLVSQSLTPNNSQRRSYTITRGRKIFFHNLDEQQPTTAAGVLLFKYHEDLNKTLFLLGKEYENGWCHFGGKVELEDSSISETAVREFNEETYGTLSKKDIDRMKNNIDKGFCKRYYLKHSKQVIYLVCWNQCPSLDQFATNMEKPQSRFFKEISEFKWDDLQMEETEYRNFFGKFLKQHKHKIIEYAEKTAKKLYNKQKK</sequence>
<comment type="caution">
    <text evidence="3">The sequence shown here is derived from an EMBL/GenBank/DDBJ whole genome shotgun (WGS) entry which is preliminary data.</text>
</comment>
<feature type="region of interest" description="Disordered" evidence="1">
    <location>
        <begin position="1"/>
        <end position="24"/>
    </location>
</feature>
<dbReference type="EMBL" id="PYSW02000032">
    <property type="protein sequence ID" value="KAG2378662.1"/>
    <property type="molecule type" value="Genomic_DNA"/>
</dbReference>
<proteinExistence type="predicted"/>
<dbReference type="InterPro" id="IPR000086">
    <property type="entry name" value="NUDIX_hydrolase_dom"/>
</dbReference>
<dbReference type="RefSeq" id="XP_044545924.1">
    <property type="nucleotide sequence ID" value="XM_044698363.1"/>
</dbReference>
<dbReference type="InterPro" id="IPR015797">
    <property type="entry name" value="NUDIX_hydrolase-like_dom_sf"/>
</dbReference>